<proteinExistence type="predicted"/>
<dbReference type="Proteomes" id="UP000499080">
    <property type="component" value="Unassembled WGS sequence"/>
</dbReference>
<gene>
    <name evidence="1" type="ORF">AVEN_93367_1</name>
</gene>
<comment type="caution">
    <text evidence="1">The sequence shown here is derived from an EMBL/GenBank/DDBJ whole genome shotgun (WGS) entry which is preliminary data.</text>
</comment>
<dbReference type="EMBL" id="BGPR01000026">
    <property type="protein sequence ID" value="GBL81562.1"/>
    <property type="molecule type" value="Genomic_DNA"/>
</dbReference>
<dbReference type="AlphaFoldDB" id="A0A4Y2ANU2"/>
<protein>
    <submittedName>
        <fullName evidence="1">Uncharacterized protein</fullName>
    </submittedName>
</protein>
<evidence type="ECO:0000313" key="1">
    <source>
        <dbReference type="EMBL" id="GBL81562.1"/>
    </source>
</evidence>
<keyword evidence="2" id="KW-1185">Reference proteome</keyword>
<name>A0A4Y2ANU2_ARAVE</name>
<reference evidence="1 2" key="1">
    <citation type="journal article" date="2019" name="Sci. Rep.">
        <title>Orb-weaving spider Araneus ventricosus genome elucidates the spidroin gene catalogue.</title>
        <authorList>
            <person name="Kono N."/>
            <person name="Nakamura H."/>
            <person name="Ohtoshi R."/>
            <person name="Moran D.A.P."/>
            <person name="Shinohara A."/>
            <person name="Yoshida Y."/>
            <person name="Fujiwara M."/>
            <person name="Mori M."/>
            <person name="Tomita M."/>
            <person name="Arakawa K."/>
        </authorList>
    </citation>
    <scope>NUCLEOTIDE SEQUENCE [LARGE SCALE GENOMIC DNA]</scope>
</reference>
<accession>A0A4Y2ANU2</accession>
<evidence type="ECO:0000313" key="2">
    <source>
        <dbReference type="Proteomes" id="UP000499080"/>
    </source>
</evidence>
<organism evidence="1 2">
    <name type="scientific">Araneus ventricosus</name>
    <name type="common">Orbweaver spider</name>
    <name type="synonym">Epeira ventricosa</name>
    <dbReference type="NCBI Taxonomy" id="182803"/>
    <lineage>
        <taxon>Eukaryota</taxon>
        <taxon>Metazoa</taxon>
        <taxon>Ecdysozoa</taxon>
        <taxon>Arthropoda</taxon>
        <taxon>Chelicerata</taxon>
        <taxon>Arachnida</taxon>
        <taxon>Araneae</taxon>
        <taxon>Araneomorphae</taxon>
        <taxon>Entelegynae</taxon>
        <taxon>Araneoidea</taxon>
        <taxon>Araneidae</taxon>
        <taxon>Araneus</taxon>
    </lineage>
</organism>
<sequence length="123" mass="13647">MNYFSVIRLPAGQITRPQSCASLHGVDWKRSTLDRGSLSATRVWPTQAGRFYYSYVSSCVAPGASLCGPNCRGKEIEKHYLFYSKPCGIVESFGIFSQLDVMSGKTFCASRLWTLPDAFCLVT</sequence>